<dbReference type="InterPro" id="IPR037066">
    <property type="entry name" value="Plug_dom_sf"/>
</dbReference>
<keyword evidence="3" id="KW-0410">Iron transport</keyword>
<evidence type="ECO:0000259" key="10">
    <source>
        <dbReference type="SMART" id="SM00965"/>
    </source>
</evidence>
<dbReference type="Gene3D" id="3.55.50.30">
    <property type="match status" value="1"/>
</dbReference>
<dbReference type="PROSITE" id="PS52016">
    <property type="entry name" value="TONB_DEPENDENT_REC_3"/>
    <property type="match status" value="1"/>
</dbReference>
<dbReference type="InterPro" id="IPR039426">
    <property type="entry name" value="TonB-dep_rcpt-like"/>
</dbReference>
<accession>A0A484QNE6</accession>
<dbReference type="Pfam" id="PF07660">
    <property type="entry name" value="STN"/>
    <property type="match status" value="1"/>
</dbReference>
<proteinExistence type="predicted"/>
<evidence type="ECO:0000256" key="2">
    <source>
        <dbReference type="ARBA" id="ARBA00022448"/>
    </source>
</evidence>
<protein>
    <submittedName>
        <fullName evidence="11">TonB-dependent receptor</fullName>
    </submittedName>
</protein>
<dbReference type="EMBL" id="CAADIK010000023">
    <property type="protein sequence ID" value="VFR69605.1"/>
    <property type="molecule type" value="Genomic_DNA"/>
</dbReference>
<evidence type="ECO:0000256" key="4">
    <source>
        <dbReference type="ARBA" id="ARBA00022692"/>
    </source>
</evidence>
<dbReference type="Gene3D" id="2.40.170.20">
    <property type="entry name" value="TonB-dependent receptor, beta-barrel domain"/>
    <property type="match status" value="1"/>
</dbReference>
<dbReference type="PANTHER" id="PTHR47234">
    <property type="match status" value="1"/>
</dbReference>
<evidence type="ECO:0000313" key="14">
    <source>
        <dbReference type="EMBL" id="VFR71004.1"/>
    </source>
</evidence>
<dbReference type="Pfam" id="PF00593">
    <property type="entry name" value="TonB_dep_Rec_b-barrel"/>
    <property type="match status" value="1"/>
</dbReference>
<dbReference type="SMART" id="SM00965">
    <property type="entry name" value="STN"/>
    <property type="match status" value="1"/>
</dbReference>
<keyword evidence="11" id="KW-0675">Receptor</keyword>
<dbReference type="Gene3D" id="2.170.130.10">
    <property type="entry name" value="TonB-dependent receptor, plug domain"/>
    <property type="match status" value="1"/>
</dbReference>
<keyword evidence="8" id="KW-0472">Membrane</keyword>
<evidence type="ECO:0000313" key="15">
    <source>
        <dbReference type="EMBL" id="VFR98694.1"/>
    </source>
</evidence>
<dbReference type="GO" id="GO:0006826">
    <property type="term" value="P:iron ion transport"/>
    <property type="evidence" value="ECO:0007669"/>
    <property type="project" value="UniProtKB-KW"/>
</dbReference>
<evidence type="ECO:0000313" key="16">
    <source>
        <dbReference type="EMBL" id="VFS22069.1"/>
    </source>
</evidence>
<dbReference type="AlphaFoldDB" id="A0A484QNE6"/>
<dbReference type="InterPro" id="IPR011662">
    <property type="entry name" value="Secretin/TonB_short_N"/>
</dbReference>
<dbReference type="SUPFAM" id="SSF56935">
    <property type="entry name" value="Porins"/>
    <property type="match status" value="1"/>
</dbReference>
<dbReference type="CDD" id="cd01347">
    <property type="entry name" value="ligand_gated_channel"/>
    <property type="match status" value="1"/>
</dbReference>
<keyword evidence="9" id="KW-0998">Cell outer membrane</keyword>
<keyword evidence="4" id="KW-0812">Transmembrane</keyword>
<dbReference type="EMBL" id="CAADII010000042">
    <property type="protein sequence ID" value="VFR55161.1"/>
    <property type="molecule type" value="Genomic_DNA"/>
</dbReference>
<dbReference type="InterPro" id="IPR036942">
    <property type="entry name" value="Beta-barrel_TonB_sf"/>
</dbReference>
<keyword evidence="6" id="KW-0408">Iron</keyword>
<dbReference type="Pfam" id="PF07715">
    <property type="entry name" value="Plug"/>
    <property type="match status" value="1"/>
</dbReference>
<feature type="domain" description="Secretin/TonB short N-terminal" evidence="10">
    <location>
        <begin position="60"/>
        <end position="111"/>
    </location>
</feature>
<evidence type="ECO:0000313" key="11">
    <source>
        <dbReference type="EMBL" id="VFR39652.1"/>
    </source>
</evidence>
<evidence type="ECO:0000256" key="5">
    <source>
        <dbReference type="ARBA" id="ARBA00022729"/>
    </source>
</evidence>
<dbReference type="EMBL" id="CAADIZ010000011">
    <property type="protein sequence ID" value="VFS22069.1"/>
    <property type="molecule type" value="Genomic_DNA"/>
</dbReference>
<reference evidence="11" key="1">
    <citation type="submission" date="2019-03" db="EMBL/GenBank/DDBJ databases">
        <authorList>
            <person name="Danneels B."/>
        </authorList>
    </citation>
    <scope>NUCLEOTIDE SEQUENCE</scope>
</reference>
<evidence type="ECO:0000256" key="8">
    <source>
        <dbReference type="ARBA" id="ARBA00023136"/>
    </source>
</evidence>
<dbReference type="InterPro" id="IPR000531">
    <property type="entry name" value="Beta-barrel_TonB"/>
</dbReference>
<dbReference type="PROSITE" id="PS01156">
    <property type="entry name" value="TONB_DEPENDENT_REC_2"/>
    <property type="match status" value="1"/>
</dbReference>
<dbReference type="InterPro" id="IPR010917">
    <property type="entry name" value="TonB_rcpt_CS"/>
</dbReference>
<organism evidence="11">
    <name type="scientific">plant metagenome</name>
    <dbReference type="NCBI Taxonomy" id="1297885"/>
    <lineage>
        <taxon>unclassified sequences</taxon>
        <taxon>metagenomes</taxon>
        <taxon>organismal metagenomes</taxon>
    </lineage>
</organism>
<dbReference type="PANTHER" id="PTHR47234:SF3">
    <property type="entry name" value="SECRETIN_TONB SHORT N-TERMINAL DOMAIN-CONTAINING PROTEIN"/>
    <property type="match status" value="1"/>
</dbReference>
<keyword evidence="2" id="KW-0813">Transport</keyword>
<keyword evidence="3" id="KW-0406">Ion transport</keyword>
<evidence type="ECO:0000256" key="9">
    <source>
        <dbReference type="ARBA" id="ARBA00023237"/>
    </source>
</evidence>
<keyword evidence="5" id="KW-0732">Signal</keyword>
<comment type="subcellular location">
    <subcellularLocation>
        <location evidence="1">Cell outer membrane</location>
        <topology evidence="1">Multi-pass membrane protein</topology>
    </subcellularLocation>
</comment>
<evidence type="ECO:0000313" key="12">
    <source>
        <dbReference type="EMBL" id="VFR55161.1"/>
    </source>
</evidence>
<keyword evidence="7" id="KW-0798">TonB box</keyword>
<name>A0A484QNE6_9ZZZZ</name>
<dbReference type="GO" id="GO:0009279">
    <property type="term" value="C:cell outer membrane"/>
    <property type="evidence" value="ECO:0007669"/>
    <property type="project" value="UniProtKB-SubCell"/>
</dbReference>
<sequence>MLRRRFAVSYSTVLALYLALEHSLPASAKADSRPERSIVYAISAGSLDDVLNQFASQSGMQVAYSPQLVAGKTARGLSSRLAPEAALQQLLQGSGLTFEAVNGAMYLLKPVPVPERAPAVPAKAGASAAPVVTPTELDRITVTGTRIRGGTSASPTVTLDARRIEEEGFTDLGEVIRSVPQNFSGGQNPGVAFGAVGGSGSGLANQNITGGSALNLRGLGPDASLTLLNGRRLSYGGFVQAVDISAIPVEAVERVEIVADGASAIYGSDAVGGVANVILKREYEGVTVGTRYGTATDGGLATREYNVTTGTAWSSGGFIATYKDESSDPIYADERDYTSHLAVPTSLYPNNDLRSGLISAYQALGDTFELRLDALRSEREQSIYYDWGGTNRRQTKTTTTFVSPSIEVLLANDWSFTGGFSWGKDEHAFVQTRVTPATGAASMLYDECYCNESHVYEIGAEGPLFQLPGGKARLAVGAGYRTNEFWHDNYRTGATVTEGDESSRFAYAEVSLPLVAPDTGLAGVHAFSLTAAVRGEDYSSFGRVVTPKFGLVYAPSETFTLKTSWGKSFKAPTLYQRNSATAAYLDPPDYYGGTGYPADATALYFGGGNSDLEPERAKTWSTSLSFHPVSLPALEAELTWFDIDYTDRVVEPFPGTSQALSNPEYAQFISAYPTAEEQAAVLALADTFINFTDAPYDPANVVAILYGQNVNASRQRIKGIDLAGSYRFDLSAGSLTVRSSATWLDSKQQVNSAAGTVDLSGRLFNPAKINGRLGVVWNQGRLSASAFANYTDGVTDTVTDKKTGAFTTIDATLRYSTAKREGTWPGLDFALSVQNLFDRSPPLYEPASNTWLPYDSTNYSAIGRFLSASVSAHF</sequence>
<evidence type="ECO:0000256" key="3">
    <source>
        <dbReference type="ARBA" id="ARBA00022496"/>
    </source>
</evidence>
<gene>
    <name evidence="11" type="ORF">ANT2_4289</name>
    <name evidence="14" type="ORF">ANT3_4293</name>
    <name evidence="12" type="ORF">BRI6_4586</name>
    <name evidence="13" type="ORF">BRI9_4589</name>
    <name evidence="15" type="ORF">IVO3_4585</name>
    <name evidence="16" type="ORF">RAN7_4517</name>
</gene>
<evidence type="ECO:0000313" key="13">
    <source>
        <dbReference type="EMBL" id="VFR69605.1"/>
    </source>
</evidence>
<evidence type="ECO:0000256" key="1">
    <source>
        <dbReference type="ARBA" id="ARBA00004571"/>
    </source>
</evidence>
<evidence type="ECO:0000256" key="7">
    <source>
        <dbReference type="ARBA" id="ARBA00023077"/>
    </source>
</evidence>
<evidence type="ECO:0000256" key="6">
    <source>
        <dbReference type="ARBA" id="ARBA00023004"/>
    </source>
</evidence>
<dbReference type="InterPro" id="IPR012910">
    <property type="entry name" value="Plug_dom"/>
</dbReference>
<dbReference type="EMBL" id="CAADIG010000005">
    <property type="protein sequence ID" value="VFR39652.1"/>
    <property type="molecule type" value="Genomic_DNA"/>
</dbReference>
<dbReference type="EMBL" id="CAADIP010000070">
    <property type="protein sequence ID" value="VFR98694.1"/>
    <property type="molecule type" value="Genomic_DNA"/>
</dbReference>
<dbReference type="EMBL" id="CAADID010000021">
    <property type="protein sequence ID" value="VFR71004.1"/>
    <property type="molecule type" value="Genomic_DNA"/>
</dbReference>